<evidence type="ECO:0000256" key="1">
    <source>
        <dbReference type="SAM" id="Phobius"/>
    </source>
</evidence>
<keyword evidence="1" id="KW-0472">Membrane</keyword>
<accession>A0AAN9MFP2</accession>
<reference evidence="2 3" key="1">
    <citation type="submission" date="2024-01" db="EMBL/GenBank/DDBJ databases">
        <title>The genomes of 5 underutilized Papilionoideae crops provide insights into root nodulation and disease resistanc.</title>
        <authorList>
            <person name="Jiang F."/>
        </authorList>
    </citation>
    <scope>NUCLEOTIDE SEQUENCE [LARGE SCALE GENOMIC DNA]</scope>
    <source>
        <strain evidence="2">JINMINGXINNONG_FW02</strain>
        <tissue evidence="2">Leaves</tissue>
    </source>
</reference>
<dbReference type="Proteomes" id="UP001374584">
    <property type="component" value="Unassembled WGS sequence"/>
</dbReference>
<feature type="transmembrane region" description="Helical" evidence="1">
    <location>
        <begin position="7"/>
        <end position="25"/>
    </location>
</feature>
<organism evidence="2 3">
    <name type="scientific">Phaseolus coccineus</name>
    <name type="common">Scarlet runner bean</name>
    <name type="synonym">Phaseolus multiflorus</name>
    <dbReference type="NCBI Taxonomy" id="3886"/>
    <lineage>
        <taxon>Eukaryota</taxon>
        <taxon>Viridiplantae</taxon>
        <taxon>Streptophyta</taxon>
        <taxon>Embryophyta</taxon>
        <taxon>Tracheophyta</taxon>
        <taxon>Spermatophyta</taxon>
        <taxon>Magnoliopsida</taxon>
        <taxon>eudicotyledons</taxon>
        <taxon>Gunneridae</taxon>
        <taxon>Pentapetalae</taxon>
        <taxon>rosids</taxon>
        <taxon>fabids</taxon>
        <taxon>Fabales</taxon>
        <taxon>Fabaceae</taxon>
        <taxon>Papilionoideae</taxon>
        <taxon>50 kb inversion clade</taxon>
        <taxon>NPAAA clade</taxon>
        <taxon>indigoferoid/millettioid clade</taxon>
        <taxon>Phaseoleae</taxon>
        <taxon>Phaseolus</taxon>
    </lineage>
</organism>
<protein>
    <submittedName>
        <fullName evidence="2">Uncharacterized protein</fullName>
    </submittedName>
</protein>
<comment type="caution">
    <text evidence="2">The sequence shown here is derived from an EMBL/GenBank/DDBJ whole genome shotgun (WGS) entry which is preliminary data.</text>
</comment>
<proteinExistence type="predicted"/>
<evidence type="ECO:0000313" key="3">
    <source>
        <dbReference type="Proteomes" id="UP001374584"/>
    </source>
</evidence>
<sequence>MLIVTMCFNYIYFFCVSLIIYYYYYCCWRELLIFEFLLIYGGHNCYISLYKCHVNFAQVENIIKLSSMGPKL</sequence>
<name>A0AAN9MFP2_PHACN</name>
<evidence type="ECO:0000313" key="2">
    <source>
        <dbReference type="EMBL" id="KAK7353746.1"/>
    </source>
</evidence>
<keyword evidence="1" id="KW-0812">Transmembrane</keyword>
<dbReference type="AlphaFoldDB" id="A0AAN9MFP2"/>
<keyword evidence="1" id="KW-1133">Transmembrane helix</keyword>
<dbReference type="EMBL" id="JAYMYR010000007">
    <property type="protein sequence ID" value="KAK7353746.1"/>
    <property type="molecule type" value="Genomic_DNA"/>
</dbReference>
<keyword evidence="3" id="KW-1185">Reference proteome</keyword>
<gene>
    <name evidence="2" type="ORF">VNO80_19198</name>
</gene>